<gene>
    <name evidence="5" type="ORF">ISP01_01670</name>
</gene>
<dbReference type="Proteomes" id="UP000658733">
    <property type="component" value="Unassembled WGS sequence"/>
</dbReference>
<feature type="coiled-coil region" evidence="3">
    <location>
        <begin position="323"/>
        <end position="350"/>
    </location>
</feature>
<dbReference type="PANTHER" id="PTHR22916:SF51">
    <property type="entry name" value="GLYCOSYLTRANSFERASE EPSH-RELATED"/>
    <property type="match status" value="1"/>
</dbReference>
<protein>
    <submittedName>
        <fullName evidence="5">Glycosyltransferase</fullName>
    </submittedName>
</protein>
<evidence type="ECO:0000313" key="6">
    <source>
        <dbReference type="Proteomes" id="UP000658733"/>
    </source>
</evidence>
<evidence type="ECO:0000256" key="1">
    <source>
        <dbReference type="ARBA" id="ARBA00022676"/>
    </source>
</evidence>
<dbReference type="InterPro" id="IPR029044">
    <property type="entry name" value="Nucleotide-diphossugar_trans"/>
</dbReference>
<accession>A0A843AE98</accession>
<keyword evidence="3" id="KW-0175">Coiled coil</keyword>
<proteinExistence type="predicted"/>
<dbReference type="SUPFAM" id="SSF53448">
    <property type="entry name" value="Nucleotide-diphospho-sugar transferases"/>
    <property type="match status" value="1"/>
</dbReference>
<keyword evidence="1" id="KW-0328">Glycosyltransferase</keyword>
<dbReference type="CDD" id="cd00761">
    <property type="entry name" value="Glyco_tranf_GTA_type"/>
    <property type="match status" value="1"/>
</dbReference>
<evidence type="ECO:0000259" key="4">
    <source>
        <dbReference type="Pfam" id="PF00535"/>
    </source>
</evidence>
<reference evidence="5" key="1">
    <citation type="submission" date="2020-10" db="EMBL/GenBank/DDBJ databases">
        <title>Dehalococcoides mccartyi of a TCE/Cr reducing biochatode.</title>
        <authorList>
            <person name="Matturro B."/>
        </authorList>
    </citation>
    <scope>NUCLEOTIDE SEQUENCE</scope>
    <source>
        <strain evidence="5">Bin4</strain>
    </source>
</reference>
<name>A0A843AE98_METAZ</name>
<comment type="caution">
    <text evidence="5">The sequence shown here is derived from an EMBL/GenBank/DDBJ whole genome shotgun (WGS) entry which is preliminary data.</text>
</comment>
<dbReference type="Gene3D" id="3.90.550.10">
    <property type="entry name" value="Spore Coat Polysaccharide Biosynthesis Protein SpsA, Chain A"/>
    <property type="match status" value="1"/>
</dbReference>
<evidence type="ECO:0000256" key="2">
    <source>
        <dbReference type="ARBA" id="ARBA00022679"/>
    </source>
</evidence>
<dbReference type="AlphaFoldDB" id="A0A843AE98"/>
<feature type="domain" description="Glycosyltransferase 2-like" evidence="4">
    <location>
        <begin position="7"/>
        <end position="177"/>
    </location>
</feature>
<dbReference type="Pfam" id="PF00535">
    <property type="entry name" value="Glycos_transf_2"/>
    <property type="match status" value="1"/>
</dbReference>
<dbReference type="EMBL" id="JADIIN010000015">
    <property type="protein sequence ID" value="MBF4468091.1"/>
    <property type="molecule type" value="Genomic_DNA"/>
</dbReference>
<evidence type="ECO:0000256" key="3">
    <source>
        <dbReference type="SAM" id="Coils"/>
    </source>
</evidence>
<sequence length="368" mass="44064">MKNVKVSVIIPVYNVENYLKPCLDSIIKQTLKDIEIICVNDGSSDSSLEILKEYAEKDKRLKIIDQKNAGAGAARNVGLDNAVGEYVSFIDADDWVKHKLYKRLYSVAKAEDLDIIMFKMINYDHVQDKFYETGYYNLSELDKWFDGSIFNEKITKNKIFKMSVQPGGKLYRRDLIESINARYPEGMIFEDTPFYMEVYLNAKRCKILNEYMHFRRRREGSVTTQFDKHYMDIIPMTNILLDIFKKYDKYDSYKRGLLNFKVTFTRKKYADVFENREKLFNIVREDFLKVKDNYIEKEDIENFFYPYNEAFFSGIIENPEFEKFEILNKVKLLEIENKKLKKELKRWEEFKSKKPIKAYIKLKNKFRY</sequence>
<dbReference type="RefSeq" id="WP_278521806.1">
    <property type="nucleotide sequence ID" value="NZ_JADIIN010000015.1"/>
</dbReference>
<evidence type="ECO:0000313" key="5">
    <source>
        <dbReference type="EMBL" id="MBF4468091.1"/>
    </source>
</evidence>
<keyword evidence="2 5" id="KW-0808">Transferase</keyword>
<dbReference type="GO" id="GO:0016757">
    <property type="term" value="F:glycosyltransferase activity"/>
    <property type="evidence" value="ECO:0007669"/>
    <property type="project" value="UniProtKB-KW"/>
</dbReference>
<organism evidence="5 6">
    <name type="scientific">Methanobrevibacter arboriphilus</name>
    <dbReference type="NCBI Taxonomy" id="39441"/>
    <lineage>
        <taxon>Archaea</taxon>
        <taxon>Methanobacteriati</taxon>
        <taxon>Methanobacteriota</taxon>
        <taxon>Methanomada group</taxon>
        <taxon>Methanobacteria</taxon>
        <taxon>Methanobacteriales</taxon>
        <taxon>Methanobacteriaceae</taxon>
        <taxon>Methanobrevibacter</taxon>
    </lineage>
</organism>
<dbReference type="InterPro" id="IPR001173">
    <property type="entry name" value="Glyco_trans_2-like"/>
</dbReference>
<dbReference type="PANTHER" id="PTHR22916">
    <property type="entry name" value="GLYCOSYLTRANSFERASE"/>
    <property type="match status" value="1"/>
</dbReference>